<name>A0A6M8SQ94_9NEIS</name>
<evidence type="ECO:0000313" key="2">
    <source>
        <dbReference type="Proteomes" id="UP000504844"/>
    </source>
</evidence>
<dbReference type="AlphaFoldDB" id="A0A6M8SQ94"/>
<dbReference type="RefSeq" id="WP_173532802.1">
    <property type="nucleotide sequence ID" value="NZ_CP054143.1"/>
</dbReference>
<keyword evidence="2" id="KW-1185">Reference proteome</keyword>
<dbReference type="KEGG" id="dee:HQN60_06040"/>
<proteinExistence type="predicted"/>
<organism evidence="1 2">
    <name type="scientific">Deefgea piscis</name>
    <dbReference type="NCBI Taxonomy" id="2739061"/>
    <lineage>
        <taxon>Bacteria</taxon>
        <taxon>Pseudomonadati</taxon>
        <taxon>Pseudomonadota</taxon>
        <taxon>Betaproteobacteria</taxon>
        <taxon>Neisseriales</taxon>
        <taxon>Chitinibacteraceae</taxon>
        <taxon>Deefgea</taxon>
    </lineage>
</organism>
<dbReference type="EMBL" id="CP054143">
    <property type="protein sequence ID" value="QKJ66298.1"/>
    <property type="molecule type" value="Genomic_DNA"/>
</dbReference>
<sequence>MEKTIYSKTSIGQQEIAQRSGLISQKERQILLLIDGSRHHYALIEMLPQIDVVEILLKLQNLGLINSATPEQILNQRTFTGPSTLAPDLGQDLKQQRQIEAARQVIMQVTQEYLGQNWEQRLAELLSSVRRAEDFAPIVEQWGIALRRSGYRGAADLGEREVKAVLSN</sequence>
<protein>
    <submittedName>
        <fullName evidence="1">Uncharacterized protein</fullName>
    </submittedName>
</protein>
<dbReference type="Proteomes" id="UP000504844">
    <property type="component" value="Chromosome"/>
</dbReference>
<reference evidence="1 2" key="1">
    <citation type="submission" date="2020-05" db="EMBL/GenBank/DDBJ databases">
        <title>Complete genome sequence of Deefgea sp. D17.</title>
        <authorList>
            <person name="Bae J.-W."/>
            <person name="Han J.E."/>
        </authorList>
    </citation>
    <scope>NUCLEOTIDE SEQUENCE [LARGE SCALE GENOMIC DNA]</scope>
    <source>
        <strain evidence="1 2">D17</strain>
    </source>
</reference>
<evidence type="ECO:0000313" key="1">
    <source>
        <dbReference type="EMBL" id="QKJ66298.1"/>
    </source>
</evidence>
<gene>
    <name evidence="1" type="ORF">HQN60_06040</name>
</gene>
<accession>A0A6M8SQ94</accession>